<proteinExistence type="predicted"/>
<evidence type="ECO:0000256" key="1">
    <source>
        <dbReference type="SAM" id="MobiDB-lite"/>
    </source>
</evidence>
<evidence type="ECO:0000313" key="3">
    <source>
        <dbReference type="Proteomes" id="UP000323300"/>
    </source>
</evidence>
<dbReference type="EMBL" id="FOSL01000003">
    <property type="protein sequence ID" value="SFK17530.1"/>
    <property type="molecule type" value="Genomic_DNA"/>
</dbReference>
<protein>
    <submittedName>
        <fullName evidence="2">Uncharacterized protein</fullName>
    </submittedName>
</protein>
<keyword evidence="3" id="KW-1185">Reference proteome</keyword>
<dbReference type="Proteomes" id="UP000323300">
    <property type="component" value="Unassembled WGS sequence"/>
</dbReference>
<reference evidence="2 3" key="1">
    <citation type="submission" date="2016-10" db="EMBL/GenBank/DDBJ databases">
        <authorList>
            <person name="Varghese N."/>
            <person name="Submissions S."/>
        </authorList>
    </citation>
    <scope>NUCLEOTIDE SEQUENCE [LARGE SCALE GENOMIC DNA]</scope>
    <source>
        <strain evidence="2 3">DSM 21822</strain>
    </source>
</reference>
<sequence>MPSPRLPPDMVEKNNRNGRTGGCHRCGSKEPGTVSGNFVPDYLPPHALPVSGLQKIYPCCLACSRLFGATLTTFLRENGR</sequence>
<gene>
    <name evidence="2" type="ORF">SAMN04488498_103153</name>
</gene>
<organism evidence="2 3">
    <name type="scientific">Neomesorhizobium albiziae</name>
    <dbReference type="NCBI Taxonomy" id="335020"/>
    <lineage>
        <taxon>Bacteria</taxon>
        <taxon>Pseudomonadati</taxon>
        <taxon>Pseudomonadota</taxon>
        <taxon>Alphaproteobacteria</taxon>
        <taxon>Hyphomicrobiales</taxon>
        <taxon>Phyllobacteriaceae</taxon>
        <taxon>Neomesorhizobium</taxon>
    </lineage>
</organism>
<dbReference type="AlphaFoldDB" id="A0A1I3XDC7"/>
<evidence type="ECO:0000313" key="2">
    <source>
        <dbReference type="EMBL" id="SFK17530.1"/>
    </source>
</evidence>
<accession>A0A1I3XDC7</accession>
<feature type="region of interest" description="Disordered" evidence="1">
    <location>
        <begin position="1"/>
        <end position="26"/>
    </location>
</feature>
<name>A0A1I3XDC7_9HYPH</name>